<evidence type="ECO:0000256" key="8">
    <source>
        <dbReference type="ARBA" id="ARBA00026057"/>
    </source>
</evidence>
<protein>
    <recommendedName>
        <fullName evidence="11">Chaperone protein ClpB</fullName>
    </recommendedName>
</protein>
<dbReference type="SMART" id="SM01086">
    <property type="entry name" value="ClpB_D2-small"/>
    <property type="match status" value="1"/>
</dbReference>
<evidence type="ECO:0000256" key="6">
    <source>
        <dbReference type="ARBA" id="ARBA00023054"/>
    </source>
</evidence>
<keyword evidence="11" id="KW-0346">Stress response</keyword>
<dbReference type="Pfam" id="PF17871">
    <property type="entry name" value="AAA_lid_9"/>
    <property type="match status" value="1"/>
</dbReference>
<evidence type="ECO:0000256" key="1">
    <source>
        <dbReference type="ARBA" id="ARBA00004496"/>
    </source>
</evidence>
<evidence type="ECO:0000313" key="14">
    <source>
        <dbReference type="Proteomes" id="UP000033115"/>
    </source>
</evidence>
<keyword evidence="11" id="KW-0963">Cytoplasm</keyword>
<dbReference type="CDD" id="cd00009">
    <property type="entry name" value="AAA"/>
    <property type="match status" value="1"/>
</dbReference>
<evidence type="ECO:0000256" key="7">
    <source>
        <dbReference type="ARBA" id="ARBA00023186"/>
    </source>
</evidence>
<dbReference type="Pfam" id="PF10431">
    <property type="entry name" value="ClpB_D2-small"/>
    <property type="match status" value="1"/>
</dbReference>
<organism evidence="13 14">
    <name type="scientific">Clostridium scatologenes</name>
    <dbReference type="NCBI Taxonomy" id="1548"/>
    <lineage>
        <taxon>Bacteria</taxon>
        <taxon>Bacillati</taxon>
        <taxon>Bacillota</taxon>
        <taxon>Clostridia</taxon>
        <taxon>Eubacteriales</taxon>
        <taxon>Clostridiaceae</taxon>
        <taxon>Clostridium</taxon>
    </lineage>
</organism>
<comment type="subcellular location">
    <subcellularLocation>
        <location evidence="1 11">Cytoplasm</location>
    </subcellularLocation>
</comment>
<sequence length="870" mass="99026">MDVEKLTIKVQKALNEAQLVAVKYNHQQIDNIHLFSALVSQEDGLIPNIFSKMGVDIRALKEEISKVLDRMPKVLGEGAQNTSIYATRRFEDVFVKAEKEAKKFKDSYISVEHVMLGLMEVNSKEVQDILTKFNISKNDFLNALSKVRGNQRVETQDPEGTYEALIKYGRNLVEEAKKHKLDPVIGRDDEIRRVVRILSRRTKNNPVLIGEPGVGKTAIVEGLAERIVKGDVPEGLKNKIIFSLDMGALIAGAKFRGEFEERLKAVLKEVENSEGRIVLFIDEIHTIVGAGKTEGSMDAGNLIKPMLARGELHCIGATTFDEYRKYIEKDKALERRFQPVVVAEPTVEDSISILRGLKERFEIYHGIRIHDSAIVASAKLSDRYITDRYLPDKAIDLIDEACAMIRTEIDSMPTDMDMVKRKIFQLEIEKEALSKEKDNASRERLKFLEKELSNLKDKDNEMTAKYEKEKSKIIEIRNLKEQLDNARGDIEKAEREYDLNKVAELRYGLIPKLETSIKEKEKMLKENNEDAMLKEEVTEQEISQIISNWTGIPVARLVEGERKKLLRLESELSQRVIGQKEAITAVSNAVIRARAGMKDPKRPIGSFIFLGPTGVGKTELAKTLARTLFDSEENIVRIDMSEYMEKYSVSRLIGAPPGYVGYEEGGQLTEAVRRNPYSVILFDEIEKAHDDVFNIFLQILDDGRLTDNQGKVIDFKNCIIIMTSNIGSSYLLENKESSEIEQHIRDRVMNEMKSKFKPEFLNRLDDIILFKPLSTEEIKDIISIFIDDIRKRLKEKNISLKITEAAKKLMAEEGYDPIYGARPLKRYIENVLETSIAKNIIKGDIYEGCTVGVDVKNDEIIIENVNTNIK</sequence>
<feature type="domain" description="Clp R" evidence="12">
    <location>
        <begin position="3"/>
        <end position="150"/>
    </location>
</feature>
<dbReference type="FunFam" id="1.10.8.60:FF:000017">
    <property type="entry name" value="ATP-dependent chaperone ClpB"/>
    <property type="match status" value="1"/>
</dbReference>
<dbReference type="InterPro" id="IPR018368">
    <property type="entry name" value="ClpA/B_CS1"/>
</dbReference>
<dbReference type="SUPFAM" id="SSF52540">
    <property type="entry name" value="P-loop containing nucleoside triphosphate hydrolases"/>
    <property type="match status" value="2"/>
</dbReference>
<keyword evidence="4 10" id="KW-0547">Nucleotide-binding</keyword>
<dbReference type="EMBL" id="CP009933">
    <property type="protein sequence ID" value="AKA70818.1"/>
    <property type="molecule type" value="Genomic_DNA"/>
</dbReference>
<dbReference type="InterPro" id="IPR036628">
    <property type="entry name" value="Clp_N_dom_sf"/>
</dbReference>
<keyword evidence="7 10" id="KW-0143">Chaperone</keyword>
<comment type="function">
    <text evidence="11">Part of a stress-induced multi-chaperone system, it is involved in the recovery of the cell from heat-induced damage, in cooperation with DnaK, DnaJ and GrpE.</text>
</comment>
<gene>
    <name evidence="11" type="primary">clpB</name>
    <name evidence="13" type="ORF">CSCA_3693</name>
</gene>
<dbReference type="PROSITE" id="PS51903">
    <property type="entry name" value="CLP_R"/>
    <property type="match status" value="1"/>
</dbReference>
<evidence type="ECO:0000256" key="3">
    <source>
        <dbReference type="ARBA" id="ARBA00022737"/>
    </source>
</evidence>
<dbReference type="InterPro" id="IPR050130">
    <property type="entry name" value="ClpA_ClpB"/>
</dbReference>
<dbReference type="Gene3D" id="3.40.50.300">
    <property type="entry name" value="P-loop containing nucleotide triphosphate hydrolases"/>
    <property type="match status" value="3"/>
</dbReference>
<dbReference type="PANTHER" id="PTHR11638:SF18">
    <property type="entry name" value="HEAT SHOCK PROTEIN 104"/>
    <property type="match status" value="1"/>
</dbReference>
<evidence type="ECO:0000256" key="4">
    <source>
        <dbReference type="ARBA" id="ARBA00022741"/>
    </source>
</evidence>
<comment type="subunit">
    <text evidence="11">Homohexamer; The oligomerization is ATP-dependent.</text>
</comment>
<dbReference type="GO" id="GO:0042026">
    <property type="term" value="P:protein refolding"/>
    <property type="evidence" value="ECO:0007669"/>
    <property type="project" value="UniProtKB-UniRule"/>
</dbReference>
<dbReference type="KEGG" id="csq:CSCA_3693"/>
<dbReference type="GO" id="GO:0016887">
    <property type="term" value="F:ATP hydrolysis activity"/>
    <property type="evidence" value="ECO:0007669"/>
    <property type="project" value="InterPro"/>
</dbReference>
<comment type="similarity">
    <text evidence="2 10">Belongs to the ClpA/ClpB family.</text>
</comment>
<dbReference type="SUPFAM" id="SSF81923">
    <property type="entry name" value="Double Clp-N motif"/>
    <property type="match status" value="1"/>
</dbReference>
<keyword evidence="5 10" id="KW-0067">ATP-binding</keyword>
<dbReference type="Pfam" id="PF07724">
    <property type="entry name" value="AAA_2"/>
    <property type="match status" value="1"/>
</dbReference>
<dbReference type="Gene3D" id="1.10.8.60">
    <property type="match status" value="1"/>
</dbReference>
<dbReference type="InterPro" id="IPR003959">
    <property type="entry name" value="ATPase_AAA_core"/>
</dbReference>
<dbReference type="InterPro" id="IPR019489">
    <property type="entry name" value="Clp_ATPase_C"/>
</dbReference>
<reference evidence="13 14" key="1">
    <citation type="journal article" date="2015" name="J. Biotechnol.">
        <title>Complete genome sequence of a malodorant-producing acetogen, Clostridium scatologenes ATCC 25775(T).</title>
        <authorList>
            <person name="Zhu Z."/>
            <person name="Guo T."/>
            <person name="Zheng H."/>
            <person name="Song T."/>
            <person name="Ouyang P."/>
            <person name="Xie J."/>
        </authorList>
    </citation>
    <scope>NUCLEOTIDE SEQUENCE [LARGE SCALE GENOMIC DNA]</scope>
    <source>
        <strain evidence="13 14">ATCC 25775</strain>
    </source>
</reference>
<dbReference type="FunFam" id="3.40.50.300:FF:000025">
    <property type="entry name" value="ATP-dependent Clp protease subunit"/>
    <property type="match status" value="1"/>
</dbReference>
<dbReference type="InterPro" id="IPR041546">
    <property type="entry name" value="ClpA/ClpB_AAA_lid"/>
</dbReference>
<proteinExistence type="inferred from homology"/>
<accession>A0A0E3K2Z2</accession>
<comment type="subunit">
    <text evidence="8">Homohexamer. The oligomerization is ATP-dependent.</text>
</comment>
<keyword evidence="14" id="KW-1185">Reference proteome</keyword>
<dbReference type="GO" id="GO:0005524">
    <property type="term" value="F:ATP binding"/>
    <property type="evidence" value="ECO:0007669"/>
    <property type="project" value="UniProtKB-UniRule"/>
</dbReference>
<keyword evidence="3 9" id="KW-0677">Repeat</keyword>
<evidence type="ECO:0000256" key="10">
    <source>
        <dbReference type="RuleBase" id="RU004432"/>
    </source>
</evidence>
<keyword evidence="6 11" id="KW-0175">Coiled coil</keyword>
<name>A0A0E3K2Z2_CLOSL</name>
<dbReference type="Gene3D" id="1.10.1780.10">
    <property type="entry name" value="Clp, N-terminal domain"/>
    <property type="match status" value="1"/>
</dbReference>
<dbReference type="HOGENOM" id="CLU_005070_4_0_9"/>
<dbReference type="Pfam" id="PF00004">
    <property type="entry name" value="AAA"/>
    <property type="match status" value="1"/>
</dbReference>
<dbReference type="Pfam" id="PF02861">
    <property type="entry name" value="Clp_N"/>
    <property type="match status" value="1"/>
</dbReference>
<dbReference type="FunFam" id="3.40.50.300:FF:000120">
    <property type="entry name" value="ATP-dependent chaperone ClpB"/>
    <property type="match status" value="1"/>
</dbReference>
<dbReference type="CDD" id="cd19499">
    <property type="entry name" value="RecA-like_ClpB_Hsp104-like"/>
    <property type="match status" value="1"/>
</dbReference>
<dbReference type="PROSITE" id="PS00870">
    <property type="entry name" value="CLPAB_1"/>
    <property type="match status" value="1"/>
</dbReference>
<dbReference type="InterPro" id="IPR017730">
    <property type="entry name" value="Chaperonin_ClpB"/>
</dbReference>
<feature type="coiled-coil region" evidence="11">
    <location>
        <begin position="416"/>
        <end position="530"/>
    </location>
</feature>
<evidence type="ECO:0000313" key="13">
    <source>
        <dbReference type="EMBL" id="AKA70818.1"/>
    </source>
</evidence>
<dbReference type="PROSITE" id="PS00871">
    <property type="entry name" value="CLPAB_2"/>
    <property type="match status" value="1"/>
</dbReference>
<dbReference type="FunFam" id="3.40.50.300:FF:000010">
    <property type="entry name" value="Chaperone clpB 1, putative"/>
    <property type="match status" value="1"/>
</dbReference>
<dbReference type="RefSeq" id="WP_029160601.1">
    <property type="nucleotide sequence ID" value="NZ_CP009933.1"/>
</dbReference>
<dbReference type="NCBIfam" id="TIGR03346">
    <property type="entry name" value="chaperone_ClpB"/>
    <property type="match status" value="1"/>
</dbReference>
<dbReference type="InterPro" id="IPR001270">
    <property type="entry name" value="ClpA/B"/>
</dbReference>
<dbReference type="Proteomes" id="UP000033115">
    <property type="component" value="Chromosome"/>
</dbReference>
<dbReference type="PANTHER" id="PTHR11638">
    <property type="entry name" value="ATP-DEPENDENT CLP PROTEASE"/>
    <property type="match status" value="1"/>
</dbReference>
<dbReference type="GO" id="GO:0005737">
    <property type="term" value="C:cytoplasm"/>
    <property type="evidence" value="ECO:0007669"/>
    <property type="project" value="UniProtKB-SubCell"/>
</dbReference>
<dbReference type="InterPro" id="IPR003593">
    <property type="entry name" value="AAA+_ATPase"/>
</dbReference>
<evidence type="ECO:0000256" key="2">
    <source>
        <dbReference type="ARBA" id="ARBA00008675"/>
    </source>
</evidence>
<evidence type="ECO:0000256" key="11">
    <source>
        <dbReference type="RuleBase" id="RU362034"/>
    </source>
</evidence>
<dbReference type="InterPro" id="IPR004176">
    <property type="entry name" value="Clp_R_N"/>
</dbReference>
<evidence type="ECO:0000256" key="9">
    <source>
        <dbReference type="PROSITE-ProRule" id="PRU01251"/>
    </source>
</evidence>
<dbReference type="AlphaFoldDB" id="A0A0E3K2Z2"/>
<dbReference type="InterPro" id="IPR028299">
    <property type="entry name" value="ClpA/B_CS2"/>
</dbReference>
<dbReference type="GO" id="GO:0034605">
    <property type="term" value="P:cellular response to heat"/>
    <property type="evidence" value="ECO:0007669"/>
    <property type="project" value="TreeGrafter"/>
</dbReference>
<dbReference type="InterPro" id="IPR027417">
    <property type="entry name" value="P-loop_NTPase"/>
</dbReference>
<dbReference type="STRING" id="1548.CSCA_3693"/>
<dbReference type="PRINTS" id="PR00300">
    <property type="entry name" value="CLPPROTEASEA"/>
</dbReference>
<evidence type="ECO:0000256" key="5">
    <source>
        <dbReference type="ARBA" id="ARBA00022840"/>
    </source>
</evidence>
<evidence type="ECO:0000259" key="12">
    <source>
        <dbReference type="PROSITE" id="PS51903"/>
    </source>
</evidence>
<dbReference type="SMART" id="SM00382">
    <property type="entry name" value="AAA"/>
    <property type="match status" value="2"/>
</dbReference>